<evidence type="ECO:0000313" key="2">
    <source>
        <dbReference type="EMBL" id="SJZ61344.1"/>
    </source>
</evidence>
<feature type="transmembrane region" description="Helical" evidence="1">
    <location>
        <begin position="21"/>
        <end position="42"/>
    </location>
</feature>
<keyword evidence="3" id="KW-1185">Reference proteome</keyword>
<keyword evidence="1" id="KW-1133">Transmembrane helix</keyword>
<dbReference type="RefSeq" id="WP_078664558.1">
    <property type="nucleotide sequence ID" value="NZ_FUXM01000003.1"/>
</dbReference>
<organism evidence="2 3">
    <name type="scientific">Carboxydocella sporoproducens DSM 16521</name>
    <dbReference type="NCBI Taxonomy" id="1121270"/>
    <lineage>
        <taxon>Bacteria</taxon>
        <taxon>Bacillati</taxon>
        <taxon>Bacillota</taxon>
        <taxon>Clostridia</taxon>
        <taxon>Eubacteriales</taxon>
        <taxon>Clostridiales Family XVI. Incertae Sedis</taxon>
        <taxon>Carboxydocella</taxon>
    </lineage>
</organism>
<evidence type="ECO:0000256" key="1">
    <source>
        <dbReference type="SAM" id="Phobius"/>
    </source>
</evidence>
<name>A0A1T4M3P8_9FIRM</name>
<dbReference type="EMBL" id="FUXM01000003">
    <property type="protein sequence ID" value="SJZ61344.1"/>
    <property type="molecule type" value="Genomic_DNA"/>
</dbReference>
<keyword evidence="1" id="KW-0812">Transmembrane</keyword>
<reference evidence="3" key="1">
    <citation type="submission" date="2017-02" db="EMBL/GenBank/DDBJ databases">
        <authorList>
            <person name="Varghese N."/>
            <person name="Submissions S."/>
        </authorList>
    </citation>
    <scope>NUCLEOTIDE SEQUENCE [LARGE SCALE GENOMIC DNA]</scope>
    <source>
        <strain evidence="3">DSM 16521</strain>
    </source>
</reference>
<dbReference type="Proteomes" id="UP000189933">
    <property type="component" value="Unassembled WGS sequence"/>
</dbReference>
<proteinExistence type="predicted"/>
<dbReference type="AlphaFoldDB" id="A0A1T4M3P8"/>
<protein>
    <submittedName>
        <fullName evidence="2">Uncharacterized protein</fullName>
    </submittedName>
</protein>
<gene>
    <name evidence="2" type="ORF">SAMN02745885_00406</name>
</gene>
<evidence type="ECO:0000313" key="3">
    <source>
        <dbReference type="Proteomes" id="UP000189933"/>
    </source>
</evidence>
<accession>A0A1T4M3P8</accession>
<keyword evidence="1" id="KW-0472">Membrane</keyword>
<sequence>MEDRIILVEDVDQDAEKRWRIFYWIIFLVSTGAILLGVKIWYNLKDNAINNFYPAQFQSDNYGYQQLAYPAAGGGGCCGGSGSAVVSGGGCGSGGCGGGGTRLGAADLEKIKQQALSFYRQQTGDNSQVDARVQDFGCHIQVDIFKNGAKIKSYAWRGGQVSEIQ</sequence>